<dbReference type="Gene3D" id="3.30.450.20">
    <property type="entry name" value="PAS domain"/>
    <property type="match status" value="1"/>
</dbReference>
<dbReference type="InterPro" id="IPR043128">
    <property type="entry name" value="Rev_trsase/Diguanyl_cyclase"/>
</dbReference>
<evidence type="ECO:0000259" key="2">
    <source>
        <dbReference type="PROSITE" id="PS50112"/>
    </source>
</evidence>
<dbReference type="Proteomes" id="UP000005954">
    <property type="component" value="Unassembled WGS sequence"/>
</dbReference>
<feature type="domain" description="EAL" evidence="3">
    <location>
        <begin position="338"/>
        <end position="593"/>
    </location>
</feature>
<dbReference type="OrthoDB" id="9814202at2"/>
<evidence type="ECO:0000313" key="5">
    <source>
        <dbReference type="EMBL" id="EAP77760.1"/>
    </source>
</evidence>
<dbReference type="InterPro" id="IPR029787">
    <property type="entry name" value="Nucleotide_cyclase"/>
</dbReference>
<dbReference type="GO" id="GO:0006355">
    <property type="term" value="P:regulation of DNA-templated transcription"/>
    <property type="evidence" value="ECO:0007669"/>
    <property type="project" value="InterPro"/>
</dbReference>
<proteinExistence type="predicted"/>
<dbReference type="HOGENOM" id="CLU_000445_70_20_5"/>
<dbReference type="SMART" id="SM00091">
    <property type="entry name" value="PAS"/>
    <property type="match status" value="1"/>
</dbReference>
<dbReference type="InterPro" id="IPR001633">
    <property type="entry name" value="EAL_dom"/>
</dbReference>
<dbReference type="SUPFAM" id="SSF55073">
    <property type="entry name" value="Nucleotide cyclase"/>
    <property type="match status" value="1"/>
</dbReference>
<dbReference type="RefSeq" id="WP_009813161.1">
    <property type="nucleotide sequence ID" value="NZ_CH724156.1"/>
</dbReference>
<accession>A3SK79</accession>
<reference evidence="5 6" key="1">
    <citation type="submission" date="2005-12" db="EMBL/GenBank/DDBJ databases">
        <authorList>
            <person name="Moran M.A."/>
            <person name="Ferriera S."/>
            <person name="Johnson J."/>
            <person name="Kravitz S."/>
            <person name="Halpern A."/>
            <person name="Remington K."/>
            <person name="Beeson K."/>
            <person name="Tran B."/>
            <person name="Rogers Y.-H."/>
            <person name="Friedman R."/>
            <person name="Venter J.C."/>
        </authorList>
    </citation>
    <scope>NUCLEOTIDE SEQUENCE [LARGE SCALE GENOMIC DNA]</scope>
    <source>
        <strain evidence="6">ATCC BAA-591 / DSM 15170 / ISM</strain>
    </source>
</reference>
<keyword evidence="6" id="KW-1185">Reference proteome</keyword>
<feature type="domain" description="PAS" evidence="2">
    <location>
        <begin position="28"/>
        <end position="77"/>
    </location>
</feature>
<name>A3SK79_ROSNI</name>
<dbReference type="CDD" id="cd00130">
    <property type="entry name" value="PAS"/>
    <property type="match status" value="1"/>
</dbReference>
<dbReference type="eggNOG" id="COG5001">
    <property type="taxonomic scope" value="Bacteria"/>
</dbReference>
<dbReference type="InterPro" id="IPR000160">
    <property type="entry name" value="GGDEF_dom"/>
</dbReference>
<protein>
    <submittedName>
        <fullName evidence="5">Uncharacterized protein</fullName>
    </submittedName>
</protein>
<dbReference type="EMBL" id="AALY01000001">
    <property type="protein sequence ID" value="EAP77760.1"/>
    <property type="molecule type" value="Genomic_DNA"/>
</dbReference>
<sequence>MPQDEDKTRPRLQLPGCEPTDRPLSELVLEHLRDGVAVVDMRGRVVWMNRALERMIGYSSAEICGRHPSEFILPPDQRPSPEDLANFRYRPDGGLFDRFRVSEHMRADGSRFWNQQSHALITLDDCDGSDGDSDGQLVIIGCRDITDQVDTESALHRAKDELEYAAFHDDLTGLANRKRLTAYMRSDPVLQYIRDGQIGVLQIDLDKFKEINDTLGHAAGDATLRHVAAGLSRNAGPDDLVCRTGGDEFLLICARVATQDALMTRAELVLRDIAVPLDWDEQTIHVGISIGASMAGADTVSGEALIQQADQALYSAKNGGRGQVVFYTDFLGRRYRAQQKLARELREAVEENQFEVYLQPQLRLESDTISGCEALIRWNHPERGTLLPGVFLEEARRSQLLADVDYISMNLALDALQALDQAGHHHLTMSINVSSPVLADENYPGLLDWALQSRNLAPGRVCVEILETTILDGGELDVVTAVDRLRRLGVHVALDDFGTGYAGLAHMSAFEIDGIKLDFSMIRRLESDPRNRVITRSLIRLCGLLGMDVVAEGVETQGQLDILRRADCPCIQGFGLARPMPVADMLSWLDEMLPLPSPLFFTDQGPRAHPIALPDISNG</sequence>
<dbReference type="SUPFAM" id="SSF141868">
    <property type="entry name" value="EAL domain-like"/>
    <property type="match status" value="1"/>
</dbReference>
<dbReference type="PROSITE" id="PS50887">
    <property type="entry name" value="GGDEF"/>
    <property type="match status" value="1"/>
</dbReference>
<dbReference type="Gene3D" id="3.30.70.270">
    <property type="match status" value="1"/>
</dbReference>
<evidence type="ECO:0000259" key="4">
    <source>
        <dbReference type="PROSITE" id="PS50887"/>
    </source>
</evidence>
<dbReference type="PANTHER" id="PTHR44757">
    <property type="entry name" value="DIGUANYLATE CYCLASE DGCP"/>
    <property type="match status" value="1"/>
</dbReference>
<dbReference type="STRING" id="89187.ISM_05685"/>
<feature type="region of interest" description="Disordered" evidence="1">
    <location>
        <begin position="1"/>
        <end position="20"/>
    </location>
</feature>
<dbReference type="InterPro" id="IPR035919">
    <property type="entry name" value="EAL_sf"/>
</dbReference>
<dbReference type="InterPro" id="IPR013767">
    <property type="entry name" value="PAS_fold"/>
</dbReference>
<dbReference type="SMART" id="SM00267">
    <property type="entry name" value="GGDEF"/>
    <property type="match status" value="1"/>
</dbReference>
<dbReference type="InterPro" id="IPR035965">
    <property type="entry name" value="PAS-like_dom_sf"/>
</dbReference>
<dbReference type="AlphaFoldDB" id="A3SK79"/>
<dbReference type="Pfam" id="PF00563">
    <property type="entry name" value="EAL"/>
    <property type="match status" value="1"/>
</dbReference>
<dbReference type="SUPFAM" id="SSF55785">
    <property type="entry name" value="PYP-like sensor domain (PAS domain)"/>
    <property type="match status" value="1"/>
</dbReference>
<feature type="domain" description="GGDEF" evidence="4">
    <location>
        <begin position="196"/>
        <end position="329"/>
    </location>
</feature>
<dbReference type="InterPro" id="IPR052155">
    <property type="entry name" value="Biofilm_reg_signaling"/>
</dbReference>
<dbReference type="PROSITE" id="PS50883">
    <property type="entry name" value="EAL"/>
    <property type="match status" value="1"/>
</dbReference>
<dbReference type="NCBIfam" id="TIGR00254">
    <property type="entry name" value="GGDEF"/>
    <property type="match status" value="1"/>
</dbReference>
<dbReference type="PANTHER" id="PTHR44757:SF2">
    <property type="entry name" value="BIOFILM ARCHITECTURE MAINTENANCE PROTEIN MBAA"/>
    <property type="match status" value="1"/>
</dbReference>
<dbReference type="SMART" id="SM00052">
    <property type="entry name" value="EAL"/>
    <property type="match status" value="1"/>
</dbReference>
<dbReference type="InterPro" id="IPR000014">
    <property type="entry name" value="PAS"/>
</dbReference>
<evidence type="ECO:0000313" key="6">
    <source>
        <dbReference type="Proteomes" id="UP000005954"/>
    </source>
</evidence>
<dbReference type="NCBIfam" id="TIGR00229">
    <property type="entry name" value="sensory_box"/>
    <property type="match status" value="1"/>
</dbReference>
<comment type="caution">
    <text evidence="5">The sequence shown here is derived from an EMBL/GenBank/DDBJ whole genome shotgun (WGS) entry which is preliminary data.</text>
</comment>
<evidence type="ECO:0000256" key="1">
    <source>
        <dbReference type="SAM" id="MobiDB-lite"/>
    </source>
</evidence>
<organism evidence="5 6">
    <name type="scientific">Roseovarius nubinhibens (strain ATCC BAA-591 / DSM 15170 / ISM)</name>
    <dbReference type="NCBI Taxonomy" id="89187"/>
    <lineage>
        <taxon>Bacteria</taxon>
        <taxon>Pseudomonadati</taxon>
        <taxon>Pseudomonadota</taxon>
        <taxon>Alphaproteobacteria</taxon>
        <taxon>Rhodobacterales</taxon>
        <taxon>Roseobacteraceae</taxon>
        <taxon>Roseovarius</taxon>
    </lineage>
</organism>
<dbReference type="PROSITE" id="PS50112">
    <property type="entry name" value="PAS"/>
    <property type="match status" value="1"/>
</dbReference>
<dbReference type="CDD" id="cd01949">
    <property type="entry name" value="GGDEF"/>
    <property type="match status" value="1"/>
</dbReference>
<dbReference type="CDD" id="cd01948">
    <property type="entry name" value="EAL"/>
    <property type="match status" value="1"/>
</dbReference>
<dbReference type="Pfam" id="PF00990">
    <property type="entry name" value="GGDEF"/>
    <property type="match status" value="1"/>
</dbReference>
<dbReference type="Gene3D" id="3.20.20.450">
    <property type="entry name" value="EAL domain"/>
    <property type="match status" value="1"/>
</dbReference>
<gene>
    <name evidence="5" type="ORF">ISM_05685</name>
</gene>
<dbReference type="Pfam" id="PF00989">
    <property type="entry name" value="PAS"/>
    <property type="match status" value="1"/>
</dbReference>
<evidence type="ECO:0000259" key="3">
    <source>
        <dbReference type="PROSITE" id="PS50883"/>
    </source>
</evidence>